<keyword evidence="2" id="KW-1185">Reference proteome</keyword>
<name>A0ABT4A2X1_9BACT</name>
<protein>
    <recommendedName>
        <fullName evidence="3">CN hydrolase domain-containing protein</fullName>
    </recommendedName>
</protein>
<organism evidence="1 2">
    <name type="scientific">Archangium lansingense</name>
    <dbReference type="NCBI Taxonomy" id="2995310"/>
    <lineage>
        <taxon>Bacteria</taxon>
        <taxon>Pseudomonadati</taxon>
        <taxon>Myxococcota</taxon>
        <taxon>Myxococcia</taxon>
        <taxon>Myxococcales</taxon>
        <taxon>Cystobacterineae</taxon>
        <taxon>Archangiaceae</taxon>
        <taxon>Archangium</taxon>
    </lineage>
</organism>
<sequence>MRVLQTLMSKEGFRDSTHNDLRFRALKALLVIAKTTECHLLQLPMGFLFATDEADRDQLLGRVVGEARGAVVGGIDVGAASKRNVTKSEVLARRLPYFGFVATGGGQLSGPWRQTSTTNSNYDPQQAFPSRERTVAVAGVEVSVLLCGEIFNPEAAKAIGKMRPSVVFAPGHASMGMGLIPALQRIHESTNCPVLHSHHVANAETIHAIAANGEQDSQSVNANWQYEPKPTGPFWYGWAVRKV</sequence>
<dbReference type="EMBL" id="JAPNKA010000001">
    <property type="protein sequence ID" value="MCY1075995.1"/>
    <property type="molecule type" value="Genomic_DNA"/>
</dbReference>
<proteinExistence type="predicted"/>
<dbReference type="Proteomes" id="UP001207654">
    <property type="component" value="Unassembled WGS sequence"/>
</dbReference>
<dbReference type="RefSeq" id="WP_267534905.1">
    <property type="nucleotide sequence ID" value="NZ_JAPNKA010000001.1"/>
</dbReference>
<comment type="caution">
    <text evidence="1">The sequence shown here is derived from an EMBL/GenBank/DDBJ whole genome shotgun (WGS) entry which is preliminary data.</text>
</comment>
<evidence type="ECO:0008006" key="3">
    <source>
        <dbReference type="Google" id="ProtNLM"/>
    </source>
</evidence>
<accession>A0ABT4A2X1</accession>
<gene>
    <name evidence="1" type="ORF">OV287_16085</name>
</gene>
<reference evidence="1 2" key="1">
    <citation type="submission" date="2022-11" db="EMBL/GenBank/DDBJ databases">
        <title>Minimal conservation of predation-associated metabolite biosynthetic gene clusters underscores biosynthetic potential of Myxococcota including descriptions for ten novel species: Archangium lansinium sp. nov., Myxococcus landrumus sp. nov., Nannocystis bai.</title>
        <authorList>
            <person name="Ahearne A."/>
            <person name="Stevens C."/>
            <person name="Phillips K."/>
        </authorList>
    </citation>
    <scope>NUCLEOTIDE SEQUENCE [LARGE SCALE GENOMIC DNA]</scope>
    <source>
        <strain evidence="1 2">MIWBW</strain>
    </source>
</reference>
<evidence type="ECO:0000313" key="1">
    <source>
        <dbReference type="EMBL" id="MCY1075995.1"/>
    </source>
</evidence>
<evidence type="ECO:0000313" key="2">
    <source>
        <dbReference type="Proteomes" id="UP001207654"/>
    </source>
</evidence>